<sequence length="261" mass="28424">MRPLLLLLLLYRNSEEREDRESNHPRLPTSAARVLLIKRGVVFDSFDVPNAFGGAVVSMASTLLLVIVLVLDLIAFALAVAAEQRRNTDHKSFSFLSALNGARAPILAVDANIRKDTSDRNYCQYDSDIATGLGVGALLFLLGSQLLIMVASRCLCCGRALKPGRSRACAITLFITCWVTFFIAEVCLLAGSVRNAYHTKYALSQDLSSCETLRKGVFGAGAAFIVFTGILSELYYVSYSNANDGQAPYNKDTGVRMGTYN</sequence>
<dbReference type="EMBL" id="QGNW01000041">
    <property type="protein sequence ID" value="RVX08597.1"/>
    <property type="molecule type" value="Genomic_DNA"/>
</dbReference>
<evidence type="ECO:0000256" key="6">
    <source>
        <dbReference type="ARBA" id="ARBA00029467"/>
    </source>
</evidence>
<dbReference type="Proteomes" id="UP000288805">
    <property type="component" value="Unassembled WGS sequence"/>
</dbReference>
<dbReference type="InterPro" id="IPR052222">
    <property type="entry name" value="DESIGUAL"/>
</dbReference>
<reference evidence="8 9" key="1">
    <citation type="journal article" date="2018" name="PLoS Genet.">
        <title>Population sequencing reveals clonal diversity and ancestral inbreeding in the grapevine cultivar Chardonnay.</title>
        <authorList>
            <person name="Roach M.J."/>
            <person name="Johnson D.L."/>
            <person name="Bohlmann J."/>
            <person name="van Vuuren H.J."/>
            <person name="Jones S.J."/>
            <person name="Pretorius I.S."/>
            <person name="Schmidt S.A."/>
            <person name="Borneman A.R."/>
        </authorList>
    </citation>
    <scope>NUCLEOTIDE SEQUENCE [LARGE SCALE GENOMIC DNA]</scope>
    <source>
        <strain evidence="9">cv. Chardonnay</strain>
        <tissue evidence="8">Leaf</tissue>
    </source>
</reference>
<keyword evidence="4 7" id="KW-1133">Transmembrane helix</keyword>
<evidence type="ECO:0000256" key="2">
    <source>
        <dbReference type="ARBA" id="ARBA00022692"/>
    </source>
</evidence>
<comment type="caution">
    <text evidence="8">The sequence shown here is derived from an EMBL/GenBank/DDBJ whole genome shotgun (WGS) entry which is preliminary data.</text>
</comment>
<dbReference type="GO" id="GO:0012505">
    <property type="term" value="C:endomembrane system"/>
    <property type="evidence" value="ECO:0007669"/>
    <property type="project" value="UniProtKB-SubCell"/>
</dbReference>
<feature type="transmembrane region" description="Helical" evidence="7">
    <location>
        <begin position="168"/>
        <end position="197"/>
    </location>
</feature>
<accession>A0A438JI21</accession>
<evidence type="ECO:0000313" key="8">
    <source>
        <dbReference type="EMBL" id="RVX08597.1"/>
    </source>
</evidence>
<feature type="transmembrane region" description="Helical" evidence="7">
    <location>
        <begin position="133"/>
        <end position="156"/>
    </location>
</feature>
<evidence type="ECO:0000256" key="5">
    <source>
        <dbReference type="ARBA" id="ARBA00023136"/>
    </source>
</evidence>
<evidence type="ECO:0000256" key="3">
    <source>
        <dbReference type="ARBA" id="ARBA00022729"/>
    </source>
</evidence>
<keyword evidence="5 7" id="KW-0472">Membrane</keyword>
<feature type="transmembrane region" description="Helical" evidence="7">
    <location>
        <begin position="55"/>
        <end position="81"/>
    </location>
</feature>
<dbReference type="PANTHER" id="PTHR31769">
    <property type="entry name" value="OS07G0462200 PROTEIN-RELATED"/>
    <property type="match status" value="1"/>
</dbReference>
<keyword evidence="2 7" id="KW-0812">Transmembrane</keyword>
<dbReference type="Pfam" id="PF06749">
    <property type="entry name" value="DUF1218"/>
    <property type="match status" value="1"/>
</dbReference>
<comment type="similarity">
    <text evidence="6">Belongs to the DESIGUAL family.</text>
</comment>
<evidence type="ECO:0000313" key="9">
    <source>
        <dbReference type="Proteomes" id="UP000288805"/>
    </source>
</evidence>
<name>A0A438JI21_VITVI</name>
<gene>
    <name evidence="8" type="ORF">CK203_014166</name>
</gene>
<evidence type="ECO:0000256" key="1">
    <source>
        <dbReference type="ARBA" id="ARBA00004127"/>
    </source>
</evidence>
<proteinExistence type="inferred from homology"/>
<keyword evidence="3" id="KW-0732">Signal</keyword>
<feature type="transmembrane region" description="Helical" evidence="7">
    <location>
        <begin position="217"/>
        <end position="237"/>
    </location>
</feature>
<protein>
    <recommendedName>
        <fullName evidence="10">Fiber protein Fb34</fullName>
    </recommendedName>
</protein>
<evidence type="ECO:0000256" key="4">
    <source>
        <dbReference type="ARBA" id="ARBA00022989"/>
    </source>
</evidence>
<comment type="subcellular location">
    <subcellularLocation>
        <location evidence="1">Endomembrane system</location>
        <topology evidence="1">Multi-pass membrane protein</topology>
    </subcellularLocation>
</comment>
<dbReference type="AlphaFoldDB" id="A0A438JI21"/>
<organism evidence="8 9">
    <name type="scientific">Vitis vinifera</name>
    <name type="common">Grape</name>
    <dbReference type="NCBI Taxonomy" id="29760"/>
    <lineage>
        <taxon>Eukaryota</taxon>
        <taxon>Viridiplantae</taxon>
        <taxon>Streptophyta</taxon>
        <taxon>Embryophyta</taxon>
        <taxon>Tracheophyta</taxon>
        <taxon>Spermatophyta</taxon>
        <taxon>Magnoliopsida</taxon>
        <taxon>eudicotyledons</taxon>
        <taxon>Gunneridae</taxon>
        <taxon>Pentapetalae</taxon>
        <taxon>rosids</taxon>
        <taxon>Vitales</taxon>
        <taxon>Vitaceae</taxon>
        <taxon>Viteae</taxon>
        <taxon>Vitis</taxon>
    </lineage>
</organism>
<evidence type="ECO:0000256" key="7">
    <source>
        <dbReference type="SAM" id="Phobius"/>
    </source>
</evidence>
<dbReference type="InterPro" id="IPR009606">
    <property type="entry name" value="DEAL/Modifying_wall_lignin1/2"/>
</dbReference>
<evidence type="ECO:0008006" key="10">
    <source>
        <dbReference type="Google" id="ProtNLM"/>
    </source>
</evidence>